<dbReference type="AlphaFoldDB" id="A0A1Y2LZ29"/>
<sequence length="459" mass="50665">MAQNFLEAKLVFWQYQTTAPLDRREIDGRISNAVTGLCNINARSWRYNGTDEITGADGNTKLCVTIQHHEFNGEDPRRESALESLCEVLFYERSVLALDPILADGRFLMGPFSETSMIETDRIFGINFARESLAHLQRTSGLGATMQKHVRQSDRFIGRNATKWFHAPLYAGLCVTNLFIFFDDVFEGVDPENLNKLDTLCDKDMKAILEKGKHILKCAKVFSEWAPEVRKRAETILNELDQDDKKAVLKRKANSLIFGKKELQVLVQNLGGRDPSVIESHRIVGSLSGMMTECVPLYDAISNYSDTCVANVVKNVTFAASGLLLAGAAIFVPVVGPVASAALFGGGMVGGGMLGGFGVATIYDGIDLHNSRQFKCALHAIYMALTSCRLFLLLILINTQGCLDPSSPCYQEFKAAINKQCQADVELFSRPGYINSTVKSLVSNINKGVIVLEEDLKRL</sequence>
<organism evidence="2 3">
    <name type="scientific">Epicoccum nigrum</name>
    <name type="common">Soil fungus</name>
    <name type="synonym">Epicoccum purpurascens</name>
    <dbReference type="NCBI Taxonomy" id="105696"/>
    <lineage>
        <taxon>Eukaryota</taxon>
        <taxon>Fungi</taxon>
        <taxon>Dikarya</taxon>
        <taxon>Ascomycota</taxon>
        <taxon>Pezizomycotina</taxon>
        <taxon>Dothideomycetes</taxon>
        <taxon>Pleosporomycetidae</taxon>
        <taxon>Pleosporales</taxon>
        <taxon>Pleosporineae</taxon>
        <taxon>Didymellaceae</taxon>
        <taxon>Epicoccum</taxon>
    </lineage>
</organism>
<dbReference type="Proteomes" id="UP000193240">
    <property type="component" value="Unassembled WGS sequence"/>
</dbReference>
<proteinExistence type="predicted"/>
<dbReference type="OMA" id="CNINARS"/>
<keyword evidence="1" id="KW-0472">Membrane</keyword>
<protein>
    <submittedName>
        <fullName evidence="2">Uncharacterized protein</fullName>
    </submittedName>
</protein>
<accession>A0A1Y2LZ29</accession>
<evidence type="ECO:0000313" key="2">
    <source>
        <dbReference type="EMBL" id="OSS49164.1"/>
    </source>
</evidence>
<gene>
    <name evidence="2" type="ORF">B5807_05588</name>
</gene>
<keyword evidence="1" id="KW-0812">Transmembrane</keyword>
<evidence type="ECO:0000256" key="1">
    <source>
        <dbReference type="SAM" id="Phobius"/>
    </source>
</evidence>
<reference evidence="2 3" key="1">
    <citation type="journal article" date="2017" name="Genome Announc.">
        <title>Genome sequence of the saprophytic ascomycete Epicoccum nigrum ICMP 19927 strain isolated from New Zealand.</title>
        <authorList>
            <person name="Fokin M."/>
            <person name="Fleetwood D."/>
            <person name="Weir B.S."/>
            <person name="Villas-Boas S.G."/>
        </authorList>
    </citation>
    <scope>NUCLEOTIDE SEQUENCE [LARGE SCALE GENOMIC DNA]</scope>
    <source>
        <strain evidence="2 3">ICMP 19927</strain>
    </source>
</reference>
<keyword evidence="1" id="KW-1133">Transmembrane helix</keyword>
<feature type="transmembrane region" description="Helical" evidence="1">
    <location>
        <begin position="316"/>
        <end position="335"/>
    </location>
</feature>
<keyword evidence="3" id="KW-1185">Reference proteome</keyword>
<dbReference type="EMBL" id="KZ107844">
    <property type="protein sequence ID" value="OSS49164.1"/>
    <property type="molecule type" value="Genomic_DNA"/>
</dbReference>
<dbReference type="InParanoid" id="A0A1Y2LZ29"/>
<evidence type="ECO:0000313" key="3">
    <source>
        <dbReference type="Proteomes" id="UP000193240"/>
    </source>
</evidence>
<name>A0A1Y2LZ29_EPING</name>
<feature type="transmembrane region" description="Helical" evidence="1">
    <location>
        <begin position="376"/>
        <end position="397"/>
    </location>
</feature>
<feature type="transmembrane region" description="Helical" evidence="1">
    <location>
        <begin position="341"/>
        <end position="364"/>
    </location>
</feature>